<keyword evidence="1" id="KW-1133">Transmembrane helix</keyword>
<feature type="transmembrane region" description="Helical" evidence="1">
    <location>
        <begin position="123"/>
        <end position="144"/>
    </location>
</feature>
<name>A0A7J7VMC5_PIPKU</name>
<accession>A0A7J7VMC5</accession>
<reference evidence="2 3" key="1">
    <citation type="journal article" date="2020" name="Nature">
        <title>Six reference-quality genomes reveal evolution of bat adaptations.</title>
        <authorList>
            <person name="Jebb D."/>
            <person name="Huang Z."/>
            <person name="Pippel M."/>
            <person name="Hughes G.M."/>
            <person name="Lavrichenko K."/>
            <person name="Devanna P."/>
            <person name="Winkler S."/>
            <person name="Jermiin L.S."/>
            <person name="Skirmuntt E.C."/>
            <person name="Katzourakis A."/>
            <person name="Burkitt-Gray L."/>
            <person name="Ray D.A."/>
            <person name="Sullivan K.A.M."/>
            <person name="Roscito J.G."/>
            <person name="Kirilenko B.M."/>
            <person name="Davalos L.M."/>
            <person name="Corthals A.P."/>
            <person name="Power M.L."/>
            <person name="Jones G."/>
            <person name="Ransome R.D."/>
            <person name="Dechmann D.K.N."/>
            <person name="Locatelli A.G."/>
            <person name="Puechmaille S.J."/>
            <person name="Fedrigo O."/>
            <person name="Jarvis E.D."/>
            <person name="Hiller M."/>
            <person name="Vernes S.C."/>
            <person name="Myers E.W."/>
            <person name="Teeling E.C."/>
        </authorList>
    </citation>
    <scope>NUCLEOTIDE SEQUENCE [LARGE SCALE GENOMIC DNA]</scope>
    <source>
        <strain evidence="2">MPipKuh1</strain>
        <tissue evidence="2">Flight muscle</tissue>
    </source>
</reference>
<evidence type="ECO:0000256" key="1">
    <source>
        <dbReference type="SAM" id="Phobius"/>
    </source>
</evidence>
<dbReference type="EMBL" id="JACAGB010000014">
    <property type="protein sequence ID" value="KAF6326375.1"/>
    <property type="molecule type" value="Genomic_DNA"/>
</dbReference>
<organism evidence="2 3">
    <name type="scientific">Pipistrellus kuhlii</name>
    <name type="common">Kuhl's pipistrelle</name>
    <dbReference type="NCBI Taxonomy" id="59472"/>
    <lineage>
        <taxon>Eukaryota</taxon>
        <taxon>Metazoa</taxon>
        <taxon>Chordata</taxon>
        <taxon>Craniata</taxon>
        <taxon>Vertebrata</taxon>
        <taxon>Euteleostomi</taxon>
        <taxon>Mammalia</taxon>
        <taxon>Eutheria</taxon>
        <taxon>Laurasiatheria</taxon>
        <taxon>Chiroptera</taxon>
        <taxon>Yangochiroptera</taxon>
        <taxon>Vespertilionidae</taxon>
        <taxon>Pipistrellus</taxon>
    </lineage>
</organism>
<keyword evidence="3" id="KW-1185">Reference proteome</keyword>
<protein>
    <submittedName>
        <fullName evidence="2">Uncharacterized protein</fullName>
    </submittedName>
</protein>
<evidence type="ECO:0000313" key="3">
    <source>
        <dbReference type="Proteomes" id="UP000558488"/>
    </source>
</evidence>
<evidence type="ECO:0000313" key="2">
    <source>
        <dbReference type="EMBL" id="KAF6326375.1"/>
    </source>
</evidence>
<gene>
    <name evidence="2" type="ORF">mPipKuh1_008376</name>
</gene>
<comment type="caution">
    <text evidence="2">The sequence shown here is derived from an EMBL/GenBank/DDBJ whole genome shotgun (WGS) entry which is preliminary data.</text>
</comment>
<keyword evidence="1" id="KW-0472">Membrane</keyword>
<keyword evidence="1" id="KW-0812">Transmembrane</keyword>
<proteinExistence type="predicted"/>
<sequence length="148" mass="16616">MCKLVIRNLYNLRGGHSDKCSDHLTPYTVITILEAQCMKFVHWRAEGGWCQPVLSPIWDPSGMSDCQFRPDLCGPSHPQLPSPAGLVPHNYPPCRPSVAAIFDHMRVAILCKGVKINFHITSLLYRIFAYIPSAVLYPFGTGYFPPPF</sequence>
<dbReference type="AlphaFoldDB" id="A0A7J7VMC5"/>
<dbReference type="Proteomes" id="UP000558488">
    <property type="component" value="Unassembled WGS sequence"/>
</dbReference>